<dbReference type="InterPro" id="IPR021005">
    <property type="entry name" value="Znf_CGNR"/>
</dbReference>
<comment type="caution">
    <text evidence="3">The sequence shown here is derived from an EMBL/GenBank/DDBJ whole genome shotgun (WGS) entry which is preliminary data.</text>
</comment>
<dbReference type="Pfam" id="PF11706">
    <property type="entry name" value="zf-CGNR"/>
    <property type="match status" value="1"/>
</dbReference>
<dbReference type="Pfam" id="PF07336">
    <property type="entry name" value="ABATE"/>
    <property type="match status" value="1"/>
</dbReference>
<dbReference type="InterPro" id="IPR023286">
    <property type="entry name" value="ABATE_dom_sf"/>
</dbReference>
<feature type="region of interest" description="Disordered" evidence="1">
    <location>
        <begin position="168"/>
        <end position="187"/>
    </location>
</feature>
<evidence type="ECO:0000256" key="1">
    <source>
        <dbReference type="SAM" id="MobiDB-lite"/>
    </source>
</evidence>
<dbReference type="Gene3D" id="1.10.3300.10">
    <property type="entry name" value="Jann2411-like domain"/>
    <property type="match status" value="1"/>
</dbReference>
<dbReference type="SUPFAM" id="SSF160904">
    <property type="entry name" value="Jann2411-like"/>
    <property type="match status" value="1"/>
</dbReference>
<dbReference type="InterPro" id="IPR010852">
    <property type="entry name" value="ABATE"/>
</dbReference>
<dbReference type="RefSeq" id="WP_378297833.1">
    <property type="nucleotide sequence ID" value="NZ_JBHTJA010000014.1"/>
</dbReference>
<dbReference type="EMBL" id="JBHTJA010000014">
    <property type="protein sequence ID" value="MFD0900838.1"/>
    <property type="molecule type" value="Genomic_DNA"/>
</dbReference>
<keyword evidence="4" id="KW-1185">Reference proteome</keyword>
<organism evidence="3 4">
    <name type="scientific">Actinomadura sediminis</name>
    <dbReference type="NCBI Taxonomy" id="1038904"/>
    <lineage>
        <taxon>Bacteria</taxon>
        <taxon>Bacillati</taxon>
        <taxon>Actinomycetota</taxon>
        <taxon>Actinomycetes</taxon>
        <taxon>Streptosporangiales</taxon>
        <taxon>Thermomonosporaceae</taxon>
        <taxon>Actinomadura</taxon>
    </lineage>
</organism>
<feature type="compositionally biased region" description="Low complexity" evidence="1">
    <location>
        <begin position="168"/>
        <end position="177"/>
    </location>
</feature>
<feature type="domain" description="Zinc finger CGNR" evidence="2">
    <location>
        <begin position="132"/>
        <end position="169"/>
    </location>
</feature>
<proteinExistence type="predicted"/>
<evidence type="ECO:0000259" key="2">
    <source>
        <dbReference type="Pfam" id="PF11706"/>
    </source>
</evidence>
<protein>
    <submittedName>
        <fullName evidence="3">CGNR zinc finger domain-containing protein</fullName>
    </submittedName>
</protein>
<sequence>MDLASYADLAVDLVNTRRPHIDELHDLDALRALLADRPHFTGRVARRDLDAMRELRGLLRAIFEAAADGGTDDAVRRLNTLLIRQPIHPQIVRHDDGTWHLHCNEHGSVPDRYAARAAMGLAAEIDAHGVARLGLCRSRPCGRAFYVRSPGADRRYCSVRCAARARASAAPRSGPPRVTVPHRDGGQ</sequence>
<reference evidence="4" key="1">
    <citation type="journal article" date="2019" name="Int. J. Syst. Evol. Microbiol.">
        <title>The Global Catalogue of Microorganisms (GCM) 10K type strain sequencing project: providing services to taxonomists for standard genome sequencing and annotation.</title>
        <authorList>
            <consortium name="The Broad Institute Genomics Platform"/>
            <consortium name="The Broad Institute Genome Sequencing Center for Infectious Disease"/>
            <person name="Wu L."/>
            <person name="Ma J."/>
        </authorList>
    </citation>
    <scope>NUCLEOTIDE SEQUENCE [LARGE SCALE GENOMIC DNA]</scope>
    <source>
        <strain evidence="4">JCM 31202</strain>
    </source>
</reference>
<evidence type="ECO:0000313" key="3">
    <source>
        <dbReference type="EMBL" id="MFD0900838.1"/>
    </source>
</evidence>
<evidence type="ECO:0000313" key="4">
    <source>
        <dbReference type="Proteomes" id="UP001596972"/>
    </source>
</evidence>
<dbReference type="PANTHER" id="PTHR35525:SF3">
    <property type="entry name" value="BLL6575 PROTEIN"/>
    <property type="match status" value="1"/>
</dbReference>
<gene>
    <name evidence="3" type="ORF">ACFQ11_10585</name>
</gene>
<dbReference type="Proteomes" id="UP001596972">
    <property type="component" value="Unassembled WGS sequence"/>
</dbReference>
<name>A0ABW3EPF5_9ACTN</name>
<accession>A0ABW3EPF5</accession>
<dbReference type="PANTHER" id="PTHR35525">
    <property type="entry name" value="BLL6575 PROTEIN"/>
    <property type="match status" value="1"/>
</dbReference>